<feature type="region of interest" description="Disordered" evidence="1">
    <location>
        <begin position="1"/>
        <end position="43"/>
    </location>
</feature>
<feature type="domain" description="DUF1206" evidence="3">
    <location>
        <begin position="245"/>
        <end position="309"/>
    </location>
</feature>
<keyword evidence="2" id="KW-0472">Membrane</keyword>
<evidence type="ECO:0000259" key="3">
    <source>
        <dbReference type="Pfam" id="PF06724"/>
    </source>
</evidence>
<dbReference type="InterPro" id="IPR009597">
    <property type="entry name" value="DUF1206"/>
</dbReference>
<keyword evidence="5" id="KW-1185">Reference proteome</keyword>
<feature type="transmembrane region" description="Helical" evidence="2">
    <location>
        <begin position="196"/>
        <end position="217"/>
    </location>
</feature>
<sequence>MSILPKSIVKPVHKHQQNNQRDEQNRLHRHRQRAHPDADRHELDQKHRKWSMWAGKLGFFAKALVYGLIGGMAIHVAKGGEEDISPQGSFLILGNNGVIGIPVLIIMAVCLVMYALWRFSEAATGQGSDATFSKTKNIFKYRVSPAVSGLVYIAYTYYVIRTIFTPREERAPSGGSQTTQSKFPDSWSKQGGWGKFGVAFIGFTFLIATLTQLIVFFTGSFKQDLYKKKLRNKWFRWFVFTIGHIGFFARGMVFLLVAIMMFRSLTVPTGSNSTVTDKATEILLEETWGKVLLILLGVGLLLYSLFALLNIHLKIFPTPPPSRIAELSGDDDHDNHGVGNGQHKQKEGFLEKLKIKRSMGRSPQGSHETLRV</sequence>
<dbReference type="EMBL" id="JADGJD010002268">
    <property type="protein sequence ID" value="KAJ3033580.1"/>
    <property type="molecule type" value="Genomic_DNA"/>
</dbReference>
<keyword evidence="2" id="KW-0812">Transmembrane</keyword>
<evidence type="ECO:0000256" key="1">
    <source>
        <dbReference type="SAM" id="MobiDB-lite"/>
    </source>
</evidence>
<organism evidence="4 5">
    <name type="scientific">Rhizophlyctis rosea</name>
    <dbReference type="NCBI Taxonomy" id="64517"/>
    <lineage>
        <taxon>Eukaryota</taxon>
        <taxon>Fungi</taxon>
        <taxon>Fungi incertae sedis</taxon>
        <taxon>Chytridiomycota</taxon>
        <taxon>Chytridiomycota incertae sedis</taxon>
        <taxon>Chytridiomycetes</taxon>
        <taxon>Rhizophlyctidales</taxon>
        <taxon>Rhizophlyctidaceae</taxon>
        <taxon>Rhizophlyctis</taxon>
    </lineage>
</organism>
<feature type="transmembrane region" description="Helical" evidence="2">
    <location>
        <begin position="57"/>
        <end position="77"/>
    </location>
</feature>
<evidence type="ECO:0000256" key="2">
    <source>
        <dbReference type="SAM" id="Phobius"/>
    </source>
</evidence>
<dbReference type="Proteomes" id="UP001212841">
    <property type="component" value="Unassembled WGS sequence"/>
</dbReference>
<feature type="transmembrane region" description="Helical" evidence="2">
    <location>
        <begin position="291"/>
        <end position="313"/>
    </location>
</feature>
<feature type="region of interest" description="Disordered" evidence="1">
    <location>
        <begin position="326"/>
        <end position="347"/>
    </location>
</feature>
<feature type="transmembrane region" description="Helical" evidence="2">
    <location>
        <begin position="237"/>
        <end position="262"/>
    </location>
</feature>
<dbReference type="Pfam" id="PF06724">
    <property type="entry name" value="DUF1206"/>
    <property type="match status" value="2"/>
</dbReference>
<evidence type="ECO:0000313" key="5">
    <source>
        <dbReference type="Proteomes" id="UP001212841"/>
    </source>
</evidence>
<proteinExistence type="predicted"/>
<feature type="domain" description="DUF1206" evidence="3">
    <location>
        <begin position="57"/>
        <end position="124"/>
    </location>
</feature>
<dbReference type="AlphaFoldDB" id="A0AAD5S2I3"/>
<gene>
    <name evidence="4" type="ORF">HK097_004793</name>
</gene>
<feature type="compositionally biased region" description="Basic and acidic residues" evidence="1">
    <location>
        <begin position="34"/>
        <end position="43"/>
    </location>
</feature>
<evidence type="ECO:0000313" key="4">
    <source>
        <dbReference type="EMBL" id="KAJ3033580.1"/>
    </source>
</evidence>
<feature type="transmembrane region" description="Helical" evidence="2">
    <location>
        <begin position="138"/>
        <end position="160"/>
    </location>
</feature>
<feature type="transmembrane region" description="Helical" evidence="2">
    <location>
        <begin position="97"/>
        <end position="117"/>
    </location>
</feature>
<comment type="caution">
    <text evidence="4">The sequence shown here is derived from an EMBL/GenBank/DDBJ whole genome shotgun (WGS) entry which is preliminary data.</text>
</comment>
<reference evidence="4" key="1">
    <citation type="submission" date="2020-05" db="EMBL/GenBank/DDBJ databases">
        <title>Phylogenomic resolution of chytrid fungi.</title>
        <authorList>
            <person name="Stajich J.E."/>
            <person name="Amses K."/>
            <person name="Simmons R."/>
            <person name="Seto K."/>
            <person name="Myers J."/>
            <person name="Bonds A."/>
            <person name="Quandt C.A."/>
            <person name="Barry K."/>
            <person name="Liu P."/>
            <person name="Grigoriev I."/>
            <person name="Longcore J.E."/>
            <person name="James T.Y."/>
        </authorList>
    </citation>
    <scope>NUCLEOTIDE SEQUENCE</scope>
    <source>
        <strain evidence="4">JEL0318</strain>
    </source>
</reference>
<protein>
    <recommendedName>
        <fullName evidence="3">DUF1206 domain-containing protein</fullName>
    </recommendedName>
</protein>
<name>A0AAD5S2I3_9FUNG</name>
<keyword evidence="2" id="KW-1133">Transmembrane helix</keyword>
<accession>A0AAD5S2I3</accession>